<dbReference type="InterPro" id="IPR001192">
    <property type="entry name" value="PI-PLC_fam"/>
</dbReference>
<dbReference type="SMART" id="SM00252">
    <property type="entry name" value="SH2"/>
    <property type="match status" value="2"/>
</dbReference>
<sequence>MAHLSTGSSEQQRMFLEREHSLHHSHEMTDKETLDNSSRVLASDLGRVREFLMGYMKGMTAPEPLLQLDEFLMFLFSKENNVCDPRLSPLVTDDMKKPLSQYWISSSHNTYLTGDQFSSESSLEAYARCLRMGCRCIELDCWDGPDDLPIIYHGHTLTSKIKFLDVLHTIKEHAFVTSEYPVILSIEDHCSVVQQRNMATHFKKVFGDLLLTKPIDNNAEELPSPYQLRRKILIKHKKLVEGTVYEEVSTASYSENDISNSLKNGILYLEDPIDHTWTPHYFVLTTHKIYYSEETSHYQTAEEEEDDEGKEECNNNEQHCAERWFHGKLGGGRDGRQVAEKLLQDYCEGGGKDGTFLVRESETFVGDYTLSFWRSGRVQHCRIHSRQESGSTRFYLTDNLVFDSLYRLICHYRDTPLRCNEFEMRLGNPVPQPNAHESREWYHSNLSRVQAEHMLMRVPRDGAFLVRKRSEVNSYAISFRAEGKIKHCRIQQEGRLFMLGSSAEFESLVDLVSYYEKHPLYRKMKLRYPINEDTLDRMGTTELDYGALYEVRTPHFYVEANKMPTARCTVKALYDYRAQREDELCFPKQALILNVDKQEGGWWRGDYGGKKQLWFPANYVEEVPSSPTRELDEASTENSPLGTFLKGFIDVPTCHVVVHKDGKNMRPYVFTIHSQHMSSLPVQTLDVAADSLEDLSSWVSRIREATQNADARMQEEKQMERRKKIAVELSDLVVYCRPVPFNEDKIGTERACYRDMSSFPETKAEKFATCARGKRFLQYNRRQLSRVYPRGQRLDSSNYDLYPYKPMQLNQSLFMLSGGCGFVLQPDIMRDDAFDPFDKDTLHVEPITIQLQVLGARHLPKNGRSIVCPFVEVEICGADFDSCKCKTDETVKCDRTWSARSWTSRLSVHRLFRWSWRDARGTMCSSRKILWSLLLLSVLEVGLGVASIVLGAVGISAVRGEHKPQQGDASPVWSGLCFLVCGMCGVLCARKRTGLIMILFSACCICGLIGGILNFQFVRALSKRPSSMHSVHLAAMTLACLGISSCTLSTWLTCRLASSEQQRMFLEREHSLHHSHEMTDKETLDNSSSNGIPQIAYNGLTATSP</sequence>
<dbReference type="InterPro" id="IPR035724">
    <property type="entry name" value="PLCgamma1_SH3"/>
</dbReference>
<dbReference type="PROSITE" id="PS50007">
    <property type="entry name" value="PIPLC_X_DOMAIN"/>
    <property type="match status" value="1"/>
</dbReference>
<evidence type="ECO:0000256" key="17">
    <source>
        <dbReference type="SAM" id="MobiDB-lite"/>
    </source>
</evidence>
<organism evidence="23 24">
    <name type="scientific">Mugilogobius chulae</name>
    <name type="common">yellowstripe goby</name>
    <dbReference type="NCBI Taxonomy" id="88201"/>
    <lineage>
        <taxon>Eukaryota</taxon>
        <taxon>Metazoa</taxon>
        <taxon>Chordata</taxon>
        <taxon>Craniata</taxon>
        <taxon>Vertebrata</taxon>
        <taxon>Euteleostomi</taxon>
        <taxon>Actinopterygii</taxon>
        <taxon>Neopterygii</taxon>
        <taxon>Teleostei</taxon>
        <taxon>Neoteleostei</taxon>
        <taxon>Acanthomorphata</taxon>
        <taxon>Gobiaria</taxon>
        <taxon>Gobiiformes</taxon>
        <taxon>Gobioidei</taxon>
        <taxon>Gobiidae</taxon>
        <taxon>Gobionellinae</taxon>
        <taxon>Mugilogobius</taxon>
    </lineage>
</organism>
<evidence type="ECO:0000259" key="19">
    <source>
        <dbReference type="PROSITE" id="PS50001"/>
    </source>
</evidence>
<dbReference type="PROSITE" id="PS50008">
    <property type="entry name" value="PIPLC_Y_DOMAIN"/>
    <property type="match status" value="1"/>
</dbReference>
<dbReference type="PRINTS" id="PR00401">
    <property type="entry name" value="SH2DOMAIN"/>
</dbReference>
<comment type="caution">
    <text evidence="23">The sequence shown here is derived from an EMBL/GenBank/DDBJ whole genome shotgun (WGS) entry which is preliminary data.</text>
</comment>
<evidence type="ECO:0000313" key="23">
    <source>
        <dbReference type="EMBL" id="KAK7898691.1"/>
    </source>
</evidence>
<dbReference type="AlphaFoldDB" id="A0AAW0NRF9"/>
<dbReference type="SMART" id="SM00149">
    <property type="entry name" value="PLCYc"/>
    <property type="match status" value="1"/>
</dbReference>
<evidence type="ECO:0000256" key="2">
    <source>
        <dbReference type="ARBA" id="ARBA00012368"/>
    </source>
</evidence>
<keyword evidence="12" id="KW-0449">Lipoprotein</keyword>
<comment type="catalytic activity">
    <reaction evidence="13">
        <text>a 1,2-diacyl-sn-glycero-3-phospho-(1D-myo-inositol-4,5-bisphosphate) + H2O = 1D-myo-inositol 1,4,5-trisphosphate + a 1,2-diacyl-sn-glycerol + H(+)</text>
        <dbReference type="Rhea" id="RHEA:33179"/>
        <dbReference type="ChEBI" id="CHEBI:15377"/>
        <dbReference type="ChEBI" id="CHEBI:15378"/>
        <dbReference type="ChEBI" id="CHEBI:17815"/>
        <dbReference type="ChEBI" id="CHEBI:58456"/>
        <dbReference type="ChEBI" id="CHEBI:203600"/>
        <dbReference type="EC" id="3.1.4.11"/>
    </reaction>
    <physiologicalReaction direction="left-to-right" evidence="13">
        <dbReference type="Rhea" id="RHEA:33180"/>
    </physiologicalReaction>
</comment>
<dbReference type="InterPro" id="IPR000909">
    <property type="entry name" value="PLipase_C_PInositol-sp_X_dom"/>
</dbReference>
<evidence type="ECO:0000256" key="16">
    <source>
        <dbReference type="RuleBase" id="RU361133"/>
    </source>
</evidence>
<dbReference type="PRINTS" id="PR00390">
    <property type="entry name" value="PHPHLIPASEC"/>
</dbReference>
<evidence type="ECO:0000256" key="10">
    <source>
        <dbReference type="ARBA" id="ARBA00023098"/>
    </source>
</evidence>
<feature type="domain" description="PI-PLC Y-box" evidence="22">
    <location>
        <begin position="729"/>
        <end position="830"/>
    </location>
</feature>
<evidence type="ECO:0000256" key="8">
    <source>
        <dbReference type="ARBA" id="ARBA00022963"/>
    </source>
</evidence>
<name>A0AAW0NRF9_9GOBI</name>
<dbReference type="Gene3D" id="2.60.40.150">
    <property type="entry name" value="C2 domain"/>
    <property type="match status" value="1"/>
</dbReference>
<evidence type="ECO:0000259" key="21">
    <source>
        <dbReference type="PROSITE" id="PS50003"/>
    </source>
</evidence>
<dbReference type="CDD" id="cd10341">
    <property type="entry name" value="SH2_N-SH2_PLC_gamma_like"/>
    <property type="match status" value="1"/>
</dbReference>
<dbReference type="GO" id="GO:0051209">
    <property type="term" value="P:release of sequestered calcium ion into cytosol"/>
    <property type="evidence" value="ECO:0007669"/>
    <property type="project" value="TreeGrafter"/>
</dbReference>
<dbReference type="Gene3D" id="3.20.20.190">
    <property type="entry name" value="Phosphatidylinositol (PI) phosphodiesterase"/>
    <property type="match status" value="2"/>
</dbReference>
<dbReference type="EMBL" id="JBBPFD010000014">
    <property type="protein sequence ID" value="KAK7898691.1"/>
    <property type="molecule type" value="Genomic_DNA"/>
</dbReference>
<dbReference type="PROSITE" id="PS50002">
    <property type="entry name" value="SH3"/>
    <property type="match status" value="1"/>
</dbReference>
<dbReference type="FunFam" id="3.30.505.10:FF:000009">
    <property type="entry name" value="1-phosphatidylinositol 4,5-bisphosphate phosphodiesterase gamma"/>
    <property type="match status" value="1"/>
</dbReference>
<dbReference type="PROSITE" id="PS50003">
    <property type="entry name" value="PH_DOMAIN"/>
    <property type="match status" value="1"/>
</dbReference>
<evidence type="ECO:0000256" key="13">
    <source>
        <dbReference type="ARBA" id="ARBA00023674"/>
    </source>
</evidence>
<dbReference type="Gene3D" id="3.30.505.10">
    <property type="entry name" value="SH2 domain"/>
    <property type="match status" value="2"/>
</dbReference>
<feature type="domain" description="SH3" evidence="20">
    <location>
        <begin position="565"/>
        <end position="625"/>
    </location>
</feature>
<keyword evidence="24" id="KW-1185">Reference proteome</keyword>
<dbReference type="InterPro" id="IPR017946">
    <property type="entry name" value="PLC-like_Pdiesterase_TIM-brl"/>
</dbReference>
<dbReference type="CDD" id="cd09932">
    <property type="entry name" value="SH2_C-SH2_PLC_gamma_like"/>
    <property type="match status" value="1"/>
</dbReference>
<keyword evidence="8 16" id="KW-0442">Lipid degradation</keyword>
<gene>
    <name evidence="23" type="ORF">WMY93_019544</name>
</gene>
<dbReference type="InterPro" id="IPR035024">
    <property type="entry name" value="PLC-gamma_N-SH2"/>
</dbReference>
<dbReference type="GO" id="GO:0010634">
    <property type="term" value="P:positive regulation of epithelial cell migration"/>
    <property type="evidence" value="ECO:0007669"/>
    <property type="project" value="TreeGrafter"/>
</dbReference>
<reference evidence="24" key="1">
    <citation type="submission" date="2024-04" db="EMBL/GenBank/DDBJ databases">
        <title>Salinicola lusitanus LLJ914,a marine bacterium isolated from the Okinawa Trough.</title>
        <authorList>
            <person name="Li J."/>
        </authorList>
    </citation>
    <scope>NUCLEOTIDE SEQUENCE [LARGE SCALE GENOMIC DNA]</scope>
</reference>
<dbReference type="FunFam" id="3.30.505.10:FF:000011">
    <property type="entry name" value="1-phosphatidylinositol 4,5-bisphosphate phosphodiesterase gamma"/>
    <property type="match status" value="1"/>
</dbReference>
<evidence type="ECO:0000259" key="22">
    <source>
        <dbReference type="PROSITE" id="PS50008"/>
    </source>
</evidence>
<dbReference type="InterPro" id="IPR001711">
    <property type="entry name" value="PLipase_C_Pinositol-sp_Y"/>
</dbReference>
<dbReference type="GO" id="GO:0032587">
    <property type="term" value="C:ruffle membrane"/>
    <property type="evidence" value="ECO:0007669"/>
    <property type="project" value="TreeGrafter"/>
</dbReference>
<dbReference type="SMART" id="SM00326">
    <property type="entry name" value="SH3"/>
    <property type="match status" value="1"/>
</dbReference>
<evidence type="ECO:0000256" key="15">
    <source>
        <dbReference type="PROSITE-ProRule" id="PRU00192"/>
    </source>
</evidence>
<dbReference type="FunFam" id="3.20.20.190:FF:000112">
    <property type="match status" value="1"/>
</dbReference>
<dbReference type="GO" id="GO:0048015">
    <property type="term" value="P:phosphatidylinositol-mediated signaling"/>
    <property type="evidence" value="ECO:0007669"/>
    <property type="project" value="TreeGrafter"/>
</dbReference>
<dbReference type="FunFam" id="3.20.20.190:FF:000007">
    <property type="entry name" value="1-phosphatidylinositol 4,5-bisphosphate phosphodiesterase gamma"/>
    <property type="match status" value="1"/>
</dbReference>
<evidence type="ECO:0000256" key="6">
    <source>
        <dbReference type="ARBA" id="ARBA00022801"/>
    </source>
</evidence>
<dbReference type="Pfam" id="PF00387">
    <property type="entry name" value="PI-PLC-Y"/>
    <property type="match status" value="1"/>
</dbReference>
<keyword evidence="18" id="KW-0472">Membrane</keyword>
<feature type="transmembrane region" description="Helical" evidence="18">
    <location>
        <begin position="995"/>
        <end position="1013"/>
    </location>
</feature>
<dbReference type="Gene3D" id="2.30.30.40">
    <property type="entry name" value="SH3 Domains"/>
    <property type="match status" value="1"/>
</dbReference>
<dbReference type="SUPFAM" id="SSF51695">
    <property type="entry name" value="PLC-like phosphodiesterases"/>
    <property type="match status" value="1"/>
</dbReference>
<evidence type="ECO:0000256" key="1">
    <source>
        <dbReference type="ARBA" id="ARBA00001913"/>
    </source>
</evidence>
<evidence type="ECO:0000256" key="14">
    <source>
        <dbReference type="PROSITE-ProRule" id="PRU00191"/>
    </source>
</evidence>
<dbReference type="PANTHER" id="PTHR10336:SF79">
    <property type="entry name" value="1-PHOSPHATIDYLINOSITOL 4,5-BISPHOSPHATE PHOSPHODIESTERASE GAMMA"/>
    <property type="match status" value="1"/>
</dbReference>
<dbReference type="EC" id="3.1.4.11" evidence="2 16"/>
<dbReference type="FunFam" id="3.20.20.190:FF:000113">
    <property type="match status" value="1"/>
</dbReference>
<feature type="transmembrane region" description="Helical" evidence="18">
    <location>
        <begin position="929"/>
        <end position="958"/>
    </location>
</feature>
<keyword evidence="3 15" id="KW-0728">SH3 domain</keyword>
<keyword evidence="7" id="KW-0106">Calcium</keyword>
<dbReference type="CDD" id="cd11970">
    <property type="entry name" value="SH3_PLCgamma1"/>
    <property type="match status" value="1"/>
</dbReference>
<keyword evidence="10 16" id="KW-0443">Lipid metabolism</keyword>
<evidence type="ECO:0000256" key="11">
    <source>
        <dbReference type="ARBA" id="ARBA00023224"/>
    </source>
</evidence>
<keyword evidence="4" id="KW-0597">Phosphoprotein</keyword>
<evidence type="ECO:0000313" key="24">
    <source>
        <dbReference type="Proteomes" id="UP001460270"/>
    </source>
</evidence>
<dbReference type="InterPro" id="IPR036028">
    <property type="entry name" value="SH3-like_dom_sf"/>
</dbReference>
<dbReference type="PANTHER" id="PTHR10336">
    <property type="entry name" value="PHOSPHOINOSITIDE-SPECIFIC PHOSPHOLIPASE C FAMILY PROTEIN"/>
    <property type="match status" value="1"/>
</dbReference>
<keyword evidence="5" id="KW-0677">Repeat</keyword>
<feature type="domain" description="PH" evidence="21">
    <location>
        <begin position="668"/>
        <end position="707"/>
    </location>
</feature>
<keyword evidence="6 16" id="KW-0378">Hydrolase</keyword>
<dbReference type="InterPro" id="IPR001452">
    <property type="entry name" value="SH3_domain"/>
</dbReference>
<evidence type="ECO:0000256" key="12">
    <source>
        <dbReference type="ARBA" id="ARBA00023288"/>
    </source>
</evidence>
<proteinExistence type="predicted"/>
<dbReference type="GO" id="GO:0004435">
    <property type="term" value="F:phosphatidylinositol-4,5-bisphosphate phospholipase C activity"/>
    <property type="evidence" value="ECO:0007669"/>
    <property type="project" value="UniProtKB-EC"/>
</dbReference>
<dbReference type="InterPro" id="IPR035023">
    <property type="entry name" value="PLC-gamma_C-SH2"/>
</dbReference>
<evidence type="ECO:0000256" key="5">
    <source>
        <dbReference type="ARBA" id="ARBA00022737"/>
    </source>
</evidence>
<evidence type="ECO:0000256" key="7">
    <source>
        <dbReference type="ARBA" id="ARBA00022837"/>
    </source>
</evidence>
<keyword evidence="11" id="KW-0807">Transducer</keyword>
<feature type="region of interest" description="Disordered" evidence="17">
    <location>
        <begin position="1073"/>
        <end position="1105"/>
    </location>
</feature>
<keyword evidence="18" id="KW-0812">Transmembrane</keyword>
<protein>
    <recommendedName>
        <fullName evidence="2 16">Phosphoinositide phospholipase C</fullName>
        <ecNumber evidence="2 16">3.1.4.11</ecNumber>
    </recommendedName>
</protein>
<dbReference type="SMART" id="SM00148">
    <property type="entry name" value="PLCXc"/>
    <property type="match status" value="1"/>
</dbReference>
<dbReference type="Pfam" id="PF00018">
    <property type="entry name" value="SH3_1"/>
    <property type="match status" value="1"/>
</dbReference>
<dbReference type="FunFam" id="2.30.30.40:FF:000051">
    <property type="entry name" value="1-phosphatidylinositol 4,5-bisphosphate phosphodiesterase gamma"/>
    <property type="match status" value="1"/>
</dbReference>
<feature type="domain" description="SH2" evidence="19">
    <location>
        <begin position="324"/>
        <end position="430"/>
    </location>
</feature>
<dbReference type="GO" id="GO:0046488">
    <property type="term" value="P:phosphatidylinositol metabolic process"/>
    <property type="evidence" value="ECO:0007669"/>
    <property type="project" value="TreeGrafter"/>
</dbReference>
<dbReference type="Pfam" id="PF23583">
    <property type="entry name" value="EF_HAND_2_PLCG"/>
    <property type="match status" value="1"/>
</dbReference>
<feature type="compositionally biased region" description="Basic and acidic residues" evidence="17">
    <location>
        <begin position="1073"/>
        <end position="1084"/>
    </location>
</feature>
<keyword evidence="18" id="KW-1133">Transmembrane helix</keyword>
<evidence type="ECO:0000256" key="3">
    <source>
        <dbReference type="ARBA" id="ARBA00022443"/>
    </source>
</evidence>
<feature type="domain" description="SH2" evidence="19">
    <location>
        <begin position="441"/>
        <end position="530"/>
    </location>
</feature>
<dbReference type="PROSITE" id="PS50001">
    <property type="entry name" value="SH2"/>
    <property type="match status" value="2"/>
</dbReference>
<feature type="transmembrane region" description="Helical" evidence="18">
    <location>
        <begin position="970"/>
        <end position="988"/>
    </location>
</feature>
<evidence type="ECO:0000259" key="20">
    <source>
        <dbReference type="PROSITE" id="PS50002"/>
    </source>
</evidence>
<dbReference type="InterPro" id="IPR057061">
    <property type="entry name" value="PLCG_EF-hand_2"/>
</dbReference>
<dbReference type="InterPro" id="IPR001849">
    <property type="entry name" value="PH_domain"/>
</dbReference>
<dbReference type="Pfam" id="PF00388">
    <property type="entry name" value="PI-PLC-X"/>
    <property type="match status" value="1"/>
</dbReference>
<dbReference type="SUPFAM" id="SSF55550">
    <property type="entry name" value="SH2 domain"/>
    <property type="match status" value="2"/>
</dbReference>
<dbReference type="InterPro" id="IPR035892">
    <property type="entry name" value="C2_domain_sf"/>
</dbReference>
<dbReference type="InterPro" id="IPR036860">
    <property type="entry name" value="SH2_dom_sf"/>
</dbReference>
<comment type="cofactor">
    <cofactor evidence="1">
        <name>Ca(2+)</name>
        <dbReference type="ChEBI" id="CHEBI:29108"/>
    </cofactor>
</comment>
<feature type="transmembrane region" description="Helical" evidence="18">
    <location>
        <begin position="1033"/>
        <end position="1054"/>
    </location>
</feature>
<dbReference type="Proteomes" id="UP001460270">
    <property type="component" value="Unassembled WGS sequence"/>
</dbReference>
<dbReference type="GO" id="GO:0016042">
    <property type="term" value="P:lipid catabolic process"/>
    <property type="evidence" value="ECO:0007669"/>
    <property type="project" value="UniProtKB-KW"/>
</dbReference>
<evidence type="ECO:0000256" key="18">
    <source>
        <dbReference type="SAM" id="Phobius"/>
    </source>
</evidence>
<dbReference type="SUPFAM" id="SSF50044">
    <property type="entry name" value="SH3-domain"/>
    <property type="match status" value="1"/>
</dbReference>
<evidence type="ECO:0000256" key="9">
    <source>
        <dbReference type="ARBA" id="ARBA00022999"/>
    </source>
</evidence>
<accession>A0AAW0NRF9</accession>
<keyword evidence="9 14" id="KW-0727">SH2 domain</keyword>
<dbReference type="Pfam" id="PF00017">
    <property type="entry name" value="SH2"/>
    <property type="match status" value="2"/>
</dbReference>
<dbReference type="InterPro" id="IPR000980">
    <property type="entry name" value="SH2"/>
</dbReference>
<evidence type="ECO:0000256" key="4">
    <source>
        <dbReference type="ARBA" id="ARBA00022553"/>
    </source>
</evidence>
<dbReference type="CDD" id="cd08592">
    <property type="entry name" value="PI-PLCc_gamma"/>
    <property type="match status" value="1"/>
</dbReference>